<keyword evidence="4" id="KW-0804">Transcription</keyword>
<name>A0A2U9IUE7_9CREN</name>
<evidence type="ECO:0000259" key="5">
    <source>
        <dbReference type="Pfam" id="PF01325"/>
    </source>
</evidence>
<reference evidence="8" key="2">
    <citation type="submission" date="2020-03" db="EMBL/GenBank/DDBJ databases">
        <title>Complete Genome Sequences of Extremely Thermoacidophilic, Metal-Mobilizing Type-Strain Members of the Archaeal Family Sulfolobaceae: Acidianus brierleyi DSM-1651T, Acidianus sulfidivorans DSM-18786T, Metallosphaera hakonensis DSM-7519T, and Metallosphaera prunae DSM-10039T.</title>
        <authorList>
            <person name="Counts J.A."/>
            <person name="Kelly R.M."/>
        </authorList>
    </citation>
    <scope>NUCLEOTIDE SEQUENCE [LARGE SCALE GENOMIC DNA]</scope>
    <source>
        <strain evidence="8">HO1-1</strain>
    </source>
</reference>
<dbReference type="OrthoDB" id="24735at2157"/>
<dbReference type="RefSeq" id="WP_054836138.1">
    <property type="nucleotide sequence ID" value="NZ_BBBA01000001.1"/>
</dbReference>
<dbReference type="EMBL" id="CP029287">
    <property type="protein sequence ID" value="AWR99666.1"/>
    <property type="molecule type" value="Genomic_DNA"/>
</dbReference>
<keyword evidence="3" id="KW-0238">DNA-binding</keyword>
<gene>
    <name evidence="7" type="ORF">DFR87_08165</name>
</gene>
<evidence type="ECO:0000256" key="3">
    <source>
        <dbReference type="ARBA" id="ARBA00023125"/>
    </source>
</evidence>
<reference evidence="8" key="3">
    <citation type="submission" date="2020-03" db="EMBL/GenBank/DDBJ databases">
        <title>Sequencing and Assembly of Multiple Reported Metal-Biooxidizing Members of the Extremely Thermoacidophilic Archaeal Family Sulfolobaceae.</title>
        <authorList>
            <person name="Counts J.A."/>
            <person name="Kelly R.M."/>
        </authorList>
    </citation>
    <scope>NUCLEOTIDE SEQUENCE [LARGE SCALE GENOMIC DNA]</scope>
    <source>
        <strain evidence="8">HO1-1</strain>
    </source>
</reference>
<dbReference type="InterPro" id="IPR001367">
    <property type="entry name" value="Fe_dep_repressor"/>
</dbReference>
<accession>A0A2U9IUE7</accession>
<evidence type="ECO:0000313" key="7">
    <source>
        <dbReference type="EMBL" id="AWR99666.1"/>
    </source>
</evidence>
<dbReference type="InterPro" id="IPR036388">
    <property type="entry name" value="WH-like_DNA-bd_sf"/>
</dbReference>
<dbReference type="InterPro" id="IPR022687">
    <property type="entry name" value="HTH_DTXR"/>
</dbReference>
<dbReference type="PANTHER" id="PTHR33238">
    <property type="entry name" value="IRON (METAL) DEPENDENT REPRESSOR, DTXR FAMILY"/>
    <property type="match status" value="1"/>
</dbReference>
<dbReference type="Pfam" id="PF01325">
    <property type="entry name" value="Fe_dep_repress"/>
    <property type="match status" value="1"/>
</dbReference>
<keyword evidence="2" id="KW-0805">Transcription regulation</keyword>
<dbReference type="InterPro" id="IPR036421">
    <property type="entry name" value="Fe_dep_repressor_sf"/>
</dbReference>
<dbReference type="KEGG" id="mhk:DFR87_08165"/>
<keyword evidence="8" id="KW-1185">Reference proteome</keyword>
<dbReference type="Gene3D" id="1.10.10.10">
    <property type="entry name" value="Winged helix-like DNA-binding domain superfamily/Winged helix DNA-binding domain"/>
    <property type="match status" value="1"/>
</dbReference>
<dbReference type="GeneID" id="36835309"/>
<dbReference type="GO" id="GO:0003700">
    <property type="term" value="F:DNA-binding transcription factor activity"/>
    <property type="evidence" value="ECO:0007669"/>
    <property type="project" value="InterPro"/>
</dbReference>
<sequence length="130" mass="14742">MDISEREIEYLSTIKKMNDKGQPGKLTLIAREIDVSPASAFEEIKHLERKGLIFKEDNNIYLTDEGKRSLTKALRAHRVLESLLVKVGIDPDIACGYSKEFELKVPDEIIDKLYEYLGKPNKCPHGNGIP</sequence>
<protein>
    <submittedName>
        <fullName evidence="7">DtxR family iron (Metal) dependent repressor</fullName>
    </submittedName>
</protein>
<dbReference type="Pfam" id="PF02742">
    <property type="entry name" value="Fe_dep_repr_C"/>
    <property type="match status" value="1"/>
</dbReference>
<dbReference type="InterPro" id="IPR036390">
    <property type="entry name" value="WH_DNA-bd_sf"/>
</dbReference>
<evidence type="ECO:0000256" key="4">
    <source>
        <dbReference type="ARBA" id="ARBA00023163"/>
    </source>
</evidence>
<dbReference type="AlphaFoldDB" id="A0A2U9IUE7"/>
<evidence type="ECO:0000313" key="8">
    <source>
        <dbReference type="Proteomes" id="UP000247586"/>
    </source>
</evidence>
<feature type="domain" description="HTH dtxR-type" evidence="5">
    <location>
        <begin position="4"/>
        <end position="53"/>
    </location>
</feature>
<dbReference type="InterPro" id="IPR022689">
    <property type="entry name" value="Iron_dep_repressor"/>
</dbReference>
<evidence type="ECO:0000256" key="2">
    <source>
        <dbReference type="ARBA" id="ARBA00023015"/>
    </source>
</evidence>
<organism evidence="7 8">
    <name type="scientific">Metallosphaera hakonensis JCM 8857 = DSM 7519</name>
    <dbReference type="NCBI Taxonomy" id="1293036"/>
    <lineage>
        <taxon>Archaea</taxon>
        <taxon>Thermoproteota</taxon>
        <taxon>Thermoprotei</taxon>
        <taxon>Sulfolobales</taxon>
        <taxon>Sulfolobaceae</taxon>
        <taxon>Metallosphaera</taxon>
    </lineage>
</organism>
<dbReference type="PANTHER" id="PTHR33238:SF7">
    <property type="entry name" value="IRON-DEPENDENT TRANSCRIPTIONAL REGULATOR"/>
    <property type="match status" value="1"/>
</dbReference>
<evidence type="ECO:0000256" key="1">
    <source>
        <dbReference type="ARBA" id="ARBA00007871"/>
    </source>
</evidence>
<dbReference type="Proteomes" id="UP000247586">
    <property type="component" value="Chromosome"/>
</dbReference>
<dbReference type="SMART" id="SM00529">
    <property type="entry name" value="HTH_DTXR"/>
    <property type="match status" value="1"/>
</dbReference>
<dbReference type="SUPFAM" id="SSF47979">
    <property type="entry name" value="Iron-dependent repressor protein, dimerization domain"/>
    <property type="match status" value="1"/>
</dbReference>
<reference evidence="7 8" key="1">
    <citation type="submission" date="2018-05" db="EMBL/GenBank/DDBJ databases">
        <title>Complete Genome Sequences of Extremely Thermoacidophilic, Metal-Mobilizing Type-Strain Members of the Archaeal Family Sulfolobaceae: Acidianus brierleyi DSM-1651T, Acidianus sulfidivorans DSM-18786T, Metallosphaera hakonensis DSM-7519T, and Metallosphaera prunae DSM-10039T.</title>
        <authorList>
            <person name="Counts J.A."/>
            <person name="Kelly R.M."/>
        </authorList>
    </citation>
    <scope>NUCLEOTIDE SEQUENCE [LARGE SCALE GENOMIC DNA]</scope>
    <source>
        <strain evidence="7 8">HO1-1</strain>
    </source>
</reference>
<evidence type="ECO:0000259" key="6">
    <source>
        <dbReference type="Pfam" id="PF02742"/>
    </source>
</evidence>
<comment type="similarity">
    <text evidence="1">Belongs to the DtxR/MntR family.</text>
</comment>
<dbReference type="InterPro" id="IPR050536">
    <property type="entry name" value="DtxR_MntR_Metal-Reg"/>
</dbReference>
<dbReference type="STRING" id="1293036.GCA_001315825_00051"/>
<feature type="domain" description="Iron dependent repressor metal binding and dimerisation" evidence="6">
    <location>
        <begin position="63"/>
        <end position="130"/>
    </location>
</feature>
<dbReference type="SUPFAM" id="SSF46785">
    <property type="entry name" value="Winged helix' DNA-binding domain"/>
    <property type="match status" value="1"/>
</dbReference>
<proteinExistence type="inferred from homology"/>
<dbReference type="GO" id="GO:0046914">
    <property type="term" value="F:transition metal ion binding"/>
    <property type="evidence" value="ECO:0007669"/>
    <property type="project" value="InterPro"/>
</dbReference>
<dbReference type="GO" id="GO:0003677">
    <property type="term" value="F:DNA binding"/>
    <property type="evidence" value="ECO:0007669"/>
    <property type="project" value="UniProtKB-KW"/>
</dbReference>
<dbReference type="GO" id="GO:0046983">
    <property type="term" value="F:protein dimerization activity"/>
    <property type="evidence" value="ECO:0007669"/>
    <property type="project" value="InterPro"/>
</dbReference>